<dbReference type="OrthoDB" id="10283029at2759"/>
<dbReference type="AlphaFoldDB" id="A0A8H7DYS6"/>
<comment type="caution">
    <text evidence="2">The sequence shown here is derived from an EMBL/GenBank/DDBJ whole genome shotgun (WGS) entry which is preliminary data.</text>
</comment>
<organism evidence="2 3">
    <name type="scientific">Endocarpon pusillum</name>
    <dbReference type="NCBI Taxonomy" id="364733"/>
    <lineage>
        <taxon>Eukaryota</taxon>
        <taxon>Fungi</taxon>
        <taxon>Dikarya</taxon>
        <taxon>Ascomycota</taxon>
        <taxon>Pezizomycotina</taxon>
        <taxon>Eurotiomycetes</taxon>
        <taxon>Chaetothyriomycetidae</taxon>
        <taxon>Verrucariales</taxon>
        <taxon>Verrucariaceae</taxon>
        <taxon>Endocarpon</taxon>
    </lineage>
</organism>
<keyword evidence="3" id="KW-1185">Reference proteome</keyword>
<evidence type="ECO:0000313" key="3">
    <source>
        <dbReference type="Proteomes" id="UP000606974"/>
    </source>
</evidence>
<evidence type="ECO:0000256" key="1">
    <source>
        <dbReference type="SAM" id="MobiDB-lite"/>
    </source>
</evidence>
<reference evidence="2" key="1">
    <citation type="submission" date="2020-02" db="EMBL/GenBank/DDBJ databases">
        <authorList>
            <person name="Palmer J.M."/>
        </authorList>
    </citation>
    <scope>NUCLEOTIDE SEQUENCE</scope>
    <source>
        <strain evidence="2">EPUS1.4</strain>
        <tissue evidence="2">Thallus</tissue>
    </source>
</reference>
<accession>A0A8H7DYS6</accession>
<feature type="region of interest" description="Disordered" evidence="1">
    <location>
        <begin position="290"/>
        <end position="333"/>
    </location>
</feature>
<feature type="compositionally biased region" description="Basic residues" evidence="1">
    <location>
        <begin position="90"/>
        <end position="104"/>
    </location>
</feature>
<dbReference type="Proteomes" id="UP000606974">
    <property type="component" value="Unassembled WGS sequence"/>
</dbReference>
<dbReference type="EMBL" id="JAACFV010000143">
    <property type="protein sequence ID" value="KAF7504279.1"/>
    <property type="molecule type" value="Genomic_DNA"/>
</dbReference>
<name>A0A8H7DYS6_9EURO</name>
<proteinExistence type="predicted"/>
<gene>
    <name evidence="2" type="ORF">GJ744_002537</name>
</gene>
<feature type="region of interest" description="Disordered" evidence="1">
    <location>
        <begin position="1"/>
        <end position="20"/>
    </location>
</feature>
<protein>
    <submittedName>
        <fullName evidence="2">Uncharacterized protein</fullName>
    </submittedName>
</protein>
<evidence type="ECO:0000313" key="2">
    <source>
        <dbReference type="EMBL" id="KAF7504279.1"/>
    </source>
</evidence>
<sequence>MDYQQDLQRKRKSIEGQLPPTSSPFFYEGMALPSYHSFDGIWADAATCPRASLGNEFHYQGREHGATPRYQRSRNEELAINHRSREDRSKHHRPHRSSSSHHHNWTAKLVFQGLKSNLFGSGSATESAQDSKRRAPVSRTTKLDFCSNNRDIHYTVHNHWHDSSPSESISRAITSPCHALVSDGPQPMTNIMSGALPAFTFGPQHANQRMAGGLPCQDHSTSFDGLFSGFSPPVHEELSDSSVWGIFSHWPYRPSYDAAYRYPLYNSSGTGHSEAAKEVPHSIPEWYRPCPGSATNHDSTTQPSFGGHRSCGHDRERRHACTRPNSQNGRPDAASALADYNKRWDYIDTVQRPYLHELPWPTIRADVPFDHMKCDVFSFFAQACGLRPDCTKAPKLDFKLSPRSPYPSYDQRQQECERKMLKMFKQQMQREKLRWHEDKLRRKFPELVGRGSKVERDDEKRKAVWAAIAEGSAVCDKRLGSML</sequence>
<feature type="region of interest" description="Disordered" evidence="1">
    <location>
        <begin position="81"/>
        <end position="104"/>
    </location>
</feature>
<feature type="compositionally biased region" description="Polar residues" evidence="1">
    <location>
        <begin position="293"/>
        <end position="304"/>
    </location>
</feature>